<dbReference type="RefSeq" id="WP_213433856.1">
    <property type="nucleotide sequence ID" value="NZ_AP024545.1"/>
</dbReference>
<proteinExistence type="predicted"/>
<reference evidence="2 3" key="1">
    <citation type="submission" date="2021-03" db="EMBL/GenBank/DDBJ databases">
        <title>Complete Genome Sequences of Two Lysobacter Strains Isolated from Sea Water (Lysobacter caseinilyticus) and Soil (Lysobacter helvus) in South Korea.</title>
        <authorList>
            <person name="Watanabe Y."/>
            <person name="Arakawa K."/>
        </authorList>
    </citation>
    <scope>NUCLEOTIDE SEQUENCE [LARGE SCALE GENOMIC DNA]</scope>
    <source>
        <strain evidence="2 3">KVB24</strain>
    </source>
</reference>
<keyword evidence="3" id="KW-1185">Reference proteome</keyword>
<name>A0ABM7Q6F5_9GAMM</name>
<keyword evidence="1" id="KW-0732">Signal</keyword>
<evidence type="ECO:0000313" key="2">
    <source>
        <dbReference type="EMBL" id="BCT92896.1"/>
    </source>
</evidence>
<sequence>MRFAQIAVLSLAVLAVGSTVAQELSTIEVRAEESDRTLTMACVNPEKPSLKDVEQVLAIADPAQTPALRTKLMAAAAEACAQKQPKILVQRGANGALVWKPLS</sequence>
<dbReference type="Proteomes" id="UP000681317">
    <property type="component" value="Chromosome"/>
</dbReference>
<accession>A0ABM7Q6F5</accession>
<feature type="signal peptide" evidence="1">
    <location>
        <begin position="1"/>
        <end position="21"/>
    </location>
</feature>
<protein>
    <recommendedName>
        <fullName evidence="4">UrcA family protein</fullName>
    </recommendedName>
</protein>
<feature type="chain" id="PRO_5045866137" description="UrcA family protein" evidence="1">
    <location>
        <begin position="22"/>
        <end position="103"/>
    </location>
</feature>
<dbReference type="EMBL" id="AP024545">
    <property type="protein sequence ID" value="BCT92896.1"/>
    <property type="molecule type" value="Genomic_DNA"/>
</dbReference>
<evidence type="ECO:0000256" key="1">
    <source>
        <dbReference type="SAM" id="SignalP"/>
    </source>
</evidence>
<evidence type="ECO:0000313" key="3">
    <source>
        <dbReference type="Proteomes" id="UP000681317"/>
    </source>
</evidence>
<gene>
    <name evidence="2" type="ORF">LYSCAS_19200</name>
</gene>
<evidence type="ECO:0008006" key="4">
    <source>
        <dbReference type="Google" id="ProtNLM"/>
    </source>
</evidence>
<organism evidence="2 3">
    <name type="scientific">Noviluteimonas caseinilytica</name>
    <dbReference type="NCBI Taxonomy" id="2675101"/>
    <lineage>
        <taxon>Bacteria</taxon>
        <taxon>Pseudomonadati</taxon>
        <taxon>Pseudomonadota</taxon>
        <taxon>Gammaproteobacteria</taxon>
        <taxon>Lysobacterales</taxon>
        <taxon>Lysobacteraceae</taxon>
        <taxon>Noviluteimonas</taxon>
    </lineage>
</organism>